<dbReference type="PROSITE" id="PS51469">
    <property type="entry name" value="SUN"/>
    <property type="match status" value="1"/>
</dbReference>
<feature type="region of interest" description="Disordered" evidence="12">
    <location>
        <begin position="972"/>
        <end position="1051"/>
    </location>
</feature>
<accession>A0ABD1CUE3</accession>
<evidence type="ECO:0000256" key="10">
    <source>
        <dbReference type="ARBA" id="ARBA00064635"/>
    </source>
</evidence>
<feature type="compositionally biased region" description="Basic residues" evidence="12">
    <location>
        <begin position="876"/>
        <end position="887"/>
    </location>
</feature>
<feature type="region of interest" description="Disordered" evidence="12">
    <location>
        <begin position="570"/>
        <end position="660"/>
    </location>
</feature>
<feature type="compositionally biased region" description="Low complexity" evidence="12">
    <location>
        <begin position="991"/>
        <end position="1001"/>
    </location>
</feature>
<evidence type="ECO:0000313" key="16">
    <source>
        <dbReference type="Proteomes" id="UP001562425"/>
    </source>
</evidence>
<evidence type="ECO:0000256" key="6">
    <source>
        <dbReference type="ARBA" id="ARBA00023136"/>
    </source>
</evidence>
<evidence type="ECO:0000256" key="2">
    <source>
        <dbReference type="ARBA" id="ARBA00022692"/>
    </source>
</evidence>
<protein>
    <recommendedName>
        <fullName evidence="14">SUN domain-containing protein</fullName>
    </recommendedName>
</protein>
<keyword evidence="7" id="KW-0325">Glycoprotein</keyword>
<feature type="coiled-coil region" evidence="11">
    <location>
        <begin position="721"/>
        <end position="766"/>
    </location>
</feature>
<evidence type="ECO:0000256" key="4">
    <source>
        <dbReference type="ARBA" id="ARBA00022824"/>
    </source>
</evidence>
<evidence type="ECO:0000256" key="12">
    <source>
        <dbReference type="SAM" id="MobiDB-lite"/>
    </source>
</evidence>
<dbReference type="EMBL" id="JBEHCU010009350">
    <property type="protein sequence ID" value="KAL1380039.1"/>
    <property type="molecule type" value="Genomic_DNA"/>
</dbReference>
<evidence type="ECO:0000256" key="11">
    <source>
        <dbReference type="SAM" id="Coils"/>
    </source>
</evidence>
<feature type="compositionally biased region" description="Low complexity" evidence="12">
    <location>
        <begin position="1081"/>
        <end position="1090"/>
    </location>
</feature>
<dbReference type="PANTHER" id="PTHR12953">
    <property type="entry name" value="MEMBRANE PROTEIN CH1 RELATED"/>
    <property type="match status" value="1"/>
</dbReference>
<evidence type="ECO:0000256" key="1">
    <source>
        <dbReference type="ARBA" id="ARBA00004389"/>
    </source>
</evidence>
<reference evidence="15 16" key="1">
    <citation type="submission" date="2024-05" db="EMBL/GenBank/DDBJ databases">
        <title>Culex pipiens pipiens assembly and annotation.</title>
        <authorList>
            <person name="Alout H."/>
            <person name="Durand T."/>
        </authorList>
    </citation>
    <scope>NUCLEOTIDE SEQUENCE [LARGE SCALE GENOMIC DNA]</scope>
    <source>
        <strain evidence="15">HA-2024</strain>
        <tissue evidence="15">Whole body</tissue>
    </source>
</reference>
<dbReference type="AlphaFoldDB" id="A0ABD1CUE3"/>
<dbReference type="Pfam" id="PF07738">
    <property type="entry name" value="Sad1_UNC"/>
    <property type="match status" value="1"/>
</dbReference>
<feature type="transmembrane region" description="Helical" evidence="13">
    <location>
        <begin position="37"/>
        <end position="59"/>
    </location>
</feature>
<dbReference type="SUPFAM" id="SSF49785">
    <property type="entry name" value="Galactose-binding domain-like"/>
    <property type="match status" value="1"/>
</dbReference>
<comment type="subcellular location">
    <subcellularLocation>
        <location evidence="8">Endomembrane system</location>
        <topology evidence="8">Single-pass type I membrane protein</topology>
    </subcellularLocation>
    <subcellularLocation>
        <location evidence="1">Endoplasmic reticulum membrane</location>
        <topology evidence="1">Single-pass membrane protein</topology>
    </subcellularLocation>
</comment>
<keyword evidence="5 13" id="KW-1133">Transmembrane helix</keyword>
<feature type="domain" description="SUN" evidence="14">
    <location>
        <begin position="196"/>
        <end position="357"/>
    </location>
</feature>
<keyword evidence="6 13" id="KW-0472">Membrane</keyword>
<feature type="region of interest" description="Disordered" evidence="12">
    <location>
        <begin position="422"/>
        <end position="442"/>
    </location>
</feature>
<evidence type="ECO:0000256" key="5">
    <source>
        <dbReference type="ARBA" id="ARBA00022989"/>
    </source>
</evidence>
<feature type="region of interest" description="Disordered" evidence="12">
    <location>
        <begin position="108"/>
        <end position="156"/>
    </location>
</feature>
<dbReference type="InterPro" id="IPR045120">
    <property type="entry name" value="Suco/Slp1-like"/>
</dbReference>
<sequence>MYMVVSLYLVVWFYVEWRLSMKLLETLLDRARKMRKLTVLLAFCWVLLVSQILAISSLYNDGLQDIPGTPSMITLVDYQTSEMNIESKLEENIEATLKNITHQLGEPAAAADEVTGEPDEKQAEEVPAQPSEQPTLLDDKINDSGGGSAEDRVVEDVQNITTKESNLTEENPMPVFSEWAQKQMAEAEKKLGEHVNASEKKRSAKPPGHKMPPLKLRAKNYAAPDCGAKIIASNPEAQSTGSVLTSHKDEYLLNPCTSKIWFVVELCEPVQAERVELANFELFSSSPKDFSVAVSNRFPTRDWSNVGKFTAKDERDVQNFNLHPHLFGKFVRVEIHSHYNSEHYCPVSLFRVYGTSEFEAFETDNTPSLGDEGDDDEELLVAGGSTGKNVDGVDGNDRNILKSASDAVMNIVKKAAKVLGKTNENNSLSNDTEPSGGDQNETDTELSVVLHGLSQPQCRVHCFTLPYQPRCVSCSPELRDRVEQTMSCKHNLLTSLLAIDLISASFDESQHLLCANILGFCLDESVQQSSQNINRSVINLLPADTIAAFCNIRAYEKGLLKAVVTEKPPMAQEEPTLTTIPAAKPVTKDEPTTSRPATSSETDPETPPKDNVNIFNVPEEATPLEPPPSAGSEQRLEEPLVVPPPSEVAPDDDVHSSQEDLDDSLLLDHHDGGIPMITTTTTPTPGSPAAGQKVQPESVFLRLSNRIKALERNMSLSGQYLEELSRRYRKQVEELQQSHAKTLHEIEEQTRRMHESEATLREENERLRAEFVGFRDSILSWKNITIGLVGFAVWSEGESERDSIDRELAQVSASGKPIRERLLRRKSIDGVIGGSVQSVAGGTLRKKRPSEEALNISGTYENLLIDDGGGDSAKVERKKGRNKHRKVSAPAMTQSQLPQVNGKSKRAASVEPPAVKAVTKTELMRTESAPEPRKPSPEAVTSLDDTNRIDEIPFLEDNDEFIIPTASDLSYNEFVPDSTSEATKTGNGMLSSTSSIDSKSTKSGKGRRLSSPAFFKSSLLRSSRKSSGKKSTPSQNVSSASSNTSSSAGSSNVRISINVHSPSARAVAVEDDADSCQVDGSTTTNNNSSNGWEWYKLKKSSSQDKFTKRKSKSESPEADVVGNGSALKSSLSFNGGADGKSANGGSFRRLFRKVF</sequence>
<feature type="compositionally biased region" description="Polar residues" evidence="12">
    <location>
        <begin position="891"/>
        <end position="902"/>
    </location>
</feature>
<proteinExistence type="inferred from homology"/>
<dbReference type="InterPro" id="IPR008979">
    <property type="entry name" value="Galactose-bd-like_sf"/>
</dbReference>
<feature type="compositionally biased region" description="Polar residues" evidence="12">
    <location>
        <begin position="977"/>
        <end position="990"/>
    </location>
</feature>
<keyword evidence="11" id="KW-0175">Coiled coil</keyword>
<keyword evidence="16" id="KW-1185">Reference proteome</keyword>
<name>A0ABD1CUE3_CULPP</name>
<evidence type="ECO:0000313" key="15">
    <source>
        <dbReference type="EMBL" id="KAL1380039.1"/>
    </source>
</evidence>
<comment type="similarity">
    <text evidence="9">Belongs to the SLP1 family.</text>
</comment>
<evidence type="ECO:0000259" key="14">
    <source>
        <dbReference type="PROSITE" id="PS51469"/>
    </source>
</evidence>
<evidence type="ECO:0000256" key="13">
    <source>
        <dbReference type="SAM" id="Phobius"/>
    </source>
</evidence>
<dbReference type="GO" id="GO:0005789">
    <property type="term" value="C:endoplasmic reticulum membrane"/>
    <property type="evidence" value="ECO:0007669"/>
    <property type="project" value="UniProtKB-SubCell"/>
</dbReference>
<evidence type="ECO:0000256" key="3">
    <source>
        <dbReference type="ARBA" id="ARBA00022729"/>
    </source>
</evidence>
<keyword evidence="4" id="KW-0256">Endoplasmic reticulum</keyword>
<feature type="region of interest" description="Disordered" evidence="12">
    <location>
        <begin position="1066"/>
        <end position="1145"/>
    </location>
</feature>
<dbReference type="PANTHER" id="PTHR12953:SF0">
    <property type="entry name" value="SUN DOMAIN-CONTAINING OSSIFICATION FACTOR"/>
    <property type="match status" value="1"/>
</dbReference>
<feature type="region of interest" description="Disordered" evidence="12">
    <location>
        <begin position="193"/>
        <end position="214"/>
    </location>
</feature>
<evidence type="ECO:0000256" key="7">
    <source>
        <dbReference type="ARBA" id="ARBA00023180"/>
    </source>
</evidence>
<feature type="compositionally biased region" description="Polar residues" evidence="12">
    <location>
        <begin position="422"/>
        <end position="439"/>
    </location>
</feature>
<comment type="caution">
    <text evidence="15">The sequence shown here is derived from an EMBL/GenBank/DDBJ whole genome shotgun (WGS) entry which is preliminary data.</text>
</comment>
<comment type="subunit">
    <text evidence="10">Interacts with EMP65.</text>
</comment>
<evidence type="ECO:0000256" key="8">
    <source>
        <dbReference type="ARBA" id="ARBA00046288"/>
    </source>
</evidence>
<dbReference type="Proteomes" id="UP001562425">
    <property type="component" value="Unassembled WGS sequence"/>
</dbReference>
<feature type="region of interest" description="Disordered" evidence="12">
    <location>
        <begin position="867"/>
        <end position="947"/>
    </location>
</feature>
<dbReference type="Gene3D" id="2.60.120.260">
    <property type="entry name" value="Galactose-binding domain-like"/>
    <property type="match status" value="1"/>
</dbReference>
<feature type="compositionally biased region" description="Low complexity" evidence="12">
    <location>
        <begin position="1029"/>
        <end position="1051"/>
    </location>
</feature>
<evidence type="ECO:0000256" key="9">
    <source>
        <dbReference type="ARBA" id="ARBA00061226"/>
    </source>
</evidence>
<feature type="compositionally biased region" description="Basic and acidic residues" evidence="12">
    <location>
        <begin position="922"/>
        <end position="936"/>
    </location>
</feature>
<dbReference type="InterPro" id="IPR012919">
    <property type="entry name" value="SUN_dom"/>
</dbReference>
<organism evidence="15 16">
    <name type="scientific">Culex pipiens pipiens</name>
    <name type="common">Northern house mosquito</name>
    <dbReference type="NCBI Taxonomy" id="38569"/>
    <lineage>
        <taxon>Eukaryota</taxon>
        <taxon>Metazoa</taxon>
        <taxon>Ecdysozoa</taxon>
        <taxon>Arthropoda</taxon>
        <taxon>Hexapoda</taxon>
        <taxon>Insecta</taxon>
        <taxon>Pterygota</taxon>
        <taxon>Neoptera</taxon>
        <taxon>Endopterygota</taxon>
        <taxon>Diptera</taxon>
        <taxon>Nematocera</taxon>
        <taxon>Culicoidea</taxon>
        <taxon>Culicidae</taxon>
        <taxon>Culicinae</taxon>
        <taxon>Culicini</taxon>
        <taxon>Culex</taxon>
        <taxon>Culex</taxon>
    </lineage>
</organism>
<keyword evidence="2 13" id="KW-0812">Transmembrane</keyword>
<dbReference type="FunFam" id="2.60.120.260:FF:000099">
    <property type="entry name" value="Uncharacterized protein, isoform C"/>
    <property type="match status" value="1"/>
</dbReference>
<gene>
    <name evidence="15" type="ORF">pipiens_014494</name>
</gene>
<keyword evidence="3" id="KW-0732">Signal</keyword>